<evidence type="ECO:0000256" key="9">
    <source>
        <dbReference type="ARBA" id="ARBA00022737"/>
    </source>
</evidence>
<evidence type="ECO:0000256" key="5">
    <source>
        <dbReference type="ARBA" id="ARBA00020267"/>
    </source>
</evidence>
<keyword evidence="7" id="KW-0853">WD repeat</keyword>
<evidence type="ECO:0000256" key="2">
    <source>
        <dbReference type="ARBA" id="ARBA00004496"/>
    </source>
</evidence>
<dbReference type="GO" id="GO:0002098">
    <property type="term" value="P:tRNA wobble uridine modification"/>
    <property type="evidence" value="ECO:0007669"/>
    <property type="project" value="InterPro"/>
</dbReference>
<comment type="pathway">
    <text evidence="3">tRNA modification; 5-methoxycarbonylmethyl-2-thiouridine-tRNA biosynthesis.</text>
</comment>
<dbReference type="PROSITE" id="PS50294">
    <property type="entry name" value="WD_REPEATS_REGION"/>
    <property type="match status" value="2"/>
</dbReference>
<dbReference type="PANTHER" id="PTHR44111:SF1">
    <property type="entry name" value="ELONGATOR COMPLEX PROTEIN 2"/>
    <property type="match status" value="1"/>
</dbReference>
<evidence type="ECO:0000256" key="1">
    <source>
        <dbReference type="ARBA" id="ARBA00004123"/>
    </source>
</evidence>
<dbReference type="AGR" id="Xenbase:XB-GENE-6489087"/>
<evidence type="ECO:0000313" key="12">
    <source>
        <dbReference type="RefSeq" id="XP_018124887.1"/>
    </source>
</evidence>
<evidence type="ECO:0000256" key="8">
    <source>
        <dbReference type="ARBA" id="ARBA00022694"/>
    </source>
</evidence>
<comment type="subcellular location">
    <subcellularLocation>
        <location evidence="2">Cytoplasm</location>
    </subcellularLocation>
    <subcellularLocation>
        <location evidence="1">Nucleus</location>
    </subcellularLocation>
</comment>
<proteinExistence type="inferred from homology"/>
<dbReference type="STRING" id="8355.A0A1L8FS31"/>
<dbReference type="GO" id="GO:0005634">
    <property type="term" value="C:nucleus"/>
    <property type="evidence" value="ECO:0007669"/>
    <property type="project" value="UniProtKB-SubCell"/>
</dbReference>
<evidence type="ECO:0000256" key="4">
    <source>
        <dbReference type="ARBA" id="ARBA00005881"/>
    </source>
</evidence>
<organism evidence="11 12">
    <name type="scientific">Xenopus laevis</name>
    <name type="common">African clawed frog</name>
    <dbReference type="NCBI Taxonomy" id="8355"/>
    <lineage>
        <taxon>Eukaryota</taxon>
        <taxon>Metazoa</taxon>
        <taxon>Chordata</taxon>
        <taxon>Craniata</taxon>
        <taxon>Vertebrata</taxon>
        <taxon>Euteleostomi</taxon>
        <taxon>Amphibia</taxon>
        <taxon>Batrachia</taxon>
        <taxon>Anura</taxon>
        <taxon>Pipoidea</taxon>
        <taxon>Pipidae</taxon>
        <taxon>Xenopodinae</taxon>
        <taxon>Xenopus</taxon>
        <taxon>Xenopus</taxon>
    </lineage>
</organism>
<sequence>MRNGAVTWYDHMTVTYGGPFPNMSAATVQLSHAAFSANRCPNCVSWSRTGVLACGTCHSIALYDPQKKFVISTLHGHTGRVNCVYWIQKNDCSAETELVSGGSDKKVIIWTLENNKCTQPVALEGHREALNAVHAVYTQRSENELLIASTASDCTVRLWLRRNLTTECLQTLSFEKGFVLDVCLSFLPGSLVPVLACGADDSQIHLYALQNEQFEKTQVLYGHEDWIRGVEWAVTGENLFLASCAQDCLIRIWKIFKKTATDNSKTEEETCIKLKENIFTVKEKDTETSYAVTLETVLTGHENSVYAVHWQPSFCRDGSIVQPMSLLSASMDKTMILWEPDEESGVWLEQVRVGEVGGNTLGFLGCQFSPDKSMILAHAFHGALHLWSRAPNKQNEWDPMVVISGHFNSVQDMRWDPEGEFVITVSADQTTRLFGPWKKEGQSHVTWHEIARPQIHGYDMQCLAMIGRFQFVSGADEKVLRVFAAPRNFIENFSNISGISLEKLLLNEDTNLPEGATVPALGLSNKAVFHGEIFTPSTQEEGKYNSVSEQYSQPYFQPLNLTEPPPENHLLQNTLWPEVQKLYGHGYELFAVACNSAKTVIASACKASKREHAAIILWSTTSWKQLQSLSYHNLTVTQMAFSPDDKFLLAVSRDRNWSLWKKHEGIPEQTAEPAFSLHTYTDKNSSVHSRIIWACDWTPDSKYFVTGSRDKKVIVWGDCSLPSVKEEKDSALIRPCSSLLDTGDSVTAVSVSQVLALDGSYIIAVGLDCGKIQLYKWKHSGKVNDWSKCLEMDQSLSHTLTVKQLCWRSCLGRAGYNDIDNGDWLQLASCGADHCVKIFDVYRKAL</sequence>
<protein>
    <recommendedName>
        <fullName evidence="5">Elongator complex protein 2</fullName>
    </recommendedName>
</protein>
<dbReference type="CDD" id="cd00200">
    <property type="entry name" value="WD40"/>
    <property type="match status" value="1"/>
</dbReference>
<dbReference type="Proteomes" id="UP000186698">
    <property type="component" value="Chromosome 6S"/>
</dbReference>
<dbReference type="GO" id="GO:0005737">
    <property type="term" value="C:cytoplasm"/>
    <property type="evidence" value="ECO:0007669"/>
    <property type="project" value="UniProtKB-SubCell"/>
</dbReference>
<accession>A0A1L8FS31</accession>
<gene>
    <name evidence="12 13" type="primary">elp2.S</name>
</gene>
<keyword evidence="10" id="KW-0539">Nucleus</keyword>
<dbReference type="UniPathway" id="UPA00988"/>
<dbReference type="InterPro" id="IPR015943">
    <property type="entry name" value="WD40/YVTN_repeat-like_dom_sf"/>
</dbReference>
<dbReference type="SUPFAM" id="SSF50978">
    <property type="entry name" value="WD40 repeat-like"/>
    <property type="match status" value="3"/>
</dbReference>
<name>A0A1L8FS31_XENLA</name>
<dbReference type="FunFam" id="2.130.10.10:FF:001681">
    <property type="entry name" value="Elongator acetyltransferase complex subunit 2"/>
    <property type="match status" value="1"/>
</dbReference>
<evidence type="ECO:0000256" key="6">
    <source>
        <dbReference type="ARBA" id="ARBA00022490"/>
    </source>
</evidence>
<dbReference type="PaxDb" id="8355-A0A1L8FS31"/>
<dbReference type="Gene3D" id="2.130.10.10">
    <property type="entry name" value="YVTN repeat-like/Quinoprotein amine dehydrogenase"/>
    <property type="match status" value="6"/>
</dbReference>
<dbReference type="KEGG" id="xla:108720032"/>
<dbReference type="InterPro" id="IPR037289">
    <property type="entry name" value="Elp2"/>
</dbReference>
<keyword evidence="8" id="KW-0819">tRNA processing</keyword>
<dbReference type="Bgee" id="108720032">
    <property type="expression patterns" value="Expressed in pancreas and 19 other cell types or tissues"/>
</dbReference>
<keyword evidence="9" id="KW-0677">Repeat</keyword>
<evidence type="ECO:0000313" key="13">
    <source>
        <dbReference type="Xenbase" id="XB-GENE-6489087"/>
    </source>
</evidence>
<dbReference type="FunFam" id="2.130.10.10:FF:001709">
    <property type="entry name" value="Elongator complex protein 2"/>
    <property type="match status" value="1"/>
</dbReference>
<dbReference type="RefSeq" id="XP_018124887.1">
    <property type="nucleotide sequence ID" value="XM_018269398.2"/>
</dbReference>
<evidence type="ECO:0000256" key="3">
    <source>
        <dbReference type="ARBA" id="ARBA00005043"/>
    </source>
</evidence>
<comment type="similarity">
    <text evidence="4">Belongs to the WD repeat ELP2 family.</text>
</comment>
<dbReference type="Pfam" id="PF00400">
    <property type="entry name" value="WD40"/>
    <property type="match status" value="7"/>
</dbReference>
<dbReference type="FunFam" id="2.130.10.10:FF:002567">
    <property type="entry name" value="Elongator complex protein 2"/>
    <property type="match status" value="1"/>
</dbReference>
<dbReference type="OMA" id="ENFRHIS"/>
<evidence type="ECO:0000313" key="11">
    <source>
        <dbReference type="Proteomes" id="UP000186698"/>
    </source>
</evidence>
<dbReference type="AlphaFoldDB" id="A0A1L8FS31"/>
<evidence type="ECO:0000256" key="7">
    <source>
        <dbReference type="ARBA" id="ARBA00022574"/>
    </source>
</evidence>
<dbReference type="OrthoDB" id="27911at2759"/>
<dbReference type="InterPro" id="IPR001680">
    <property type="entry name" value="WD40_rpt"/>
</dbReference>
<keyword evidence="11" id="KW-1185">Reference proteome</keyword>
<evidence type="ECO:0000256" key="10">
    <source>
        <dbReference type="ARBA" id="ARBA00023242"/>
    </source>
</evidence>
<dbReference type="CTD" id="108720032"/>
<dbReference type="SMART" id="SM00320">
    <property type="entry name" value="WD40"/>
    <property type="match status" value="12"/>
</dbReference>
<reference evidence="12" key="1">
    <citation type="submission" date="2025-08" db="UniProtKB">
        <authorList>
            <consortium name="RefSeq"/>
        </authorList>
    </citation>
    <scope>IDENTIFICATION</scope>
    <source>
        <strain evidence="12">J_2021</strain>
        <tissue evidence="12">Erythrocytes</tissue>
    </source>
</reference>
<dbReference type="InterPro" id="IPR036322">
    <property type="entry name" value="WD40_repeat_dom_sf"/>
</dbReference>
<dbReference type="GeneID" id="108720032"/>
<dbReference type="PANTHER" id="PTHR44111">
    <property type="entry name" value="ELONGATOR COMPLEX PROTEIN 2"/>
    <property type="match status" value="1"/>
</dbReference>
<dbReference type="GO" id="GO:0033588">
    <property type="term" value="C:elongator holoenzyme complex"/>
    <property type="evidence" value="ECO:0000318"/>
    <property type="project" value="GO_Central"/>
</dbReference>
<dbReference type="PROSITE" id="PS50082">
    <property type="entry name" value="WD_REPEATS_2"/>
    <property type="match status" value="6"/>
</dbReference>
<dbReference type="Xenbase" id="XB-GENE-6489087">
    <property type="gene designation" value="elp2.S"/>
</dbReference>
<keyword evidence="6" id="KW-0963">Cytoplasm</keyword>